<gene>
    <name evidence="2" type="ORF">IAA06_13840</name>
</gene>
<organism evidence="2 3">
    <name type="scientific">Candidatus Blautia faecavium</name>
    <dbReference type="NCBI Taxonomy" id="2838487"/>
    <lineage>
        <taxon>Bacteria</taxon>
        <taxon>Bacillati</taxon>
        <taxon>Bacillota</taxon>
        <taxon>Clostridia</taxon>
        <taxon>Lachnospirales</taxon>
        <taxon>Lachnospiraceae</taxon>
        <taxon>Blautia</taxon>
    </lineage>
</organism>
<name>A0A9D2RYE3_9FIRM</name>
<evidence type="ECO:0000259" key="1">
    <source>
        <dbReference type="Pfam" id="PF04015"/>
    </source>
</evidence>
<dbReference type="Pfam" id="PF04015">
    <property type="entry name" value="DUF362"/>
    <property type="match status" value="1"/>
</dbReference>
<dbReference type="InterPro" id="IPR007160">
    <property type="entry name" value="DUF362"/>
</dbReference>
<reference evidence="2" key="2">
    <citation type="submission" date="2021-04" db="EMBL/GenBank/DDBJ databases">
        <authorList>
            <person name="Gilroy R."/>
        </authorList>
    </citation>
    <scope>NUCLEOTIDE SEQUENCE</scope>
    <source>
        <strain evidence="2">ChiSjej1B19-5720</strain>
    </source>
</reference>
<dbReference type="EMBL" id="DWYZ01000264">
    <property type="protein sequence ID" value="HJB29850.1"/>
    <property type="molecule type" value="Genomic_DNA"/>
</dbReference>
<evidence type="ECO:0000313" key="2">
    <source>
        <dbReference type="EMBL" id="HJB29850.1"/>
    </source>
</evidence>
<protein>
    <submittedName>
        <fullName evidence="2">DUF362 domain-containing protein</fullName>
    </submittedName>
</protein>
<dbReference type="AlphaFoldDB" id="A0A9D2RYE3"/>
<comment type="caution">
    <text evidence="2">The sequence shown here is derived from an EMBL/GenBank/DDBJ whole genome shotgun (WGS) entry which is preliminary data.</text>
</comment>
<dbReference type="Proteomes" id="UP000823842">
    <property type="component" value="Unassembled WGS sequence"/>
</dbReference>
<accession>A0A9D2RYE3</accession>
<proteinExistence type="predicted"/>
<feature type="domain" description="DUF362" evidence="1">
    <location>
        <begin position="38"/>
        <end position="229"/>
    </location>
</feature>
<evidence type="ECO:0000313" key="3">
    <source>
        <dbReference type="Proteomes" id="UP000823842"/>
    </source>
</evidence>
<reference evidence="2" key="1">
    <citation type="journal article" date="2021" name="PeerJ">
        <title>Extensive microbial diversity within the chicken gut microbiome revealed by metagenomics and culture.</title>
        <authorList>
            <person name="Gilroy R."/>
            <person name="Ravi A."/>
            <person name="Getino M."/>
            <person name="Pursley I."/>
            <person name="Horton D.L."/>
            <person name="Alikhan N.F."/>
            <person name="Baker D."/>
            <person name="Gharbi K."/>
            <person name="Hall N."/>
            <person name="Watson M."/>
            <person name="Adriaenssens E.M."/>
            <person name="Foster-Nyarko E."/>
            <person name="Jarju S."/>
            <person name="Secka A."/>
            <person name="Antonio M."/>
            <person name="Oren A."/>
            <person name="Chaudhuri R.R."/>
            <person name="La Ragione R."/>
            <person name="Hildebrand F."/>
            <person name="Pallen M.J."/>
        </authorList>
    </citation>
    <scope>NUCLEOTIDE SEQUENCE</scope>
    <source>
        <strain evidence="2">ChiSjej1B19-5720</strain>
    </source>
</reference>
<sequence length="365" mass="40674">MEKNQIYIKCGTNYKEMTKELLETCRLSELIGDRKKRIAIKPNLVSPTEASFGATTHPEIVEGILEYLKTEGFSKVVMMEGSWVGDRTSDACEVCGYRELSERFQVPFIDTQKEKGFSRDCVGMELNLCACVKDVDFLINVPVLKGHCQTKITCALKNLKGLIPNKEKRRFHSMGLHKPIAHLAAGIPQDFILVDNICGDLDFEDGGNPVVMNRILAGRDPVLIDAYVCHMMHYETEQVPYVKMAEELGAGCADIKKADIRICGEDQGAAIPKSRKVVELADRVEEVESCSACYGYLLPALEMLKEEGLSSQLDEKICIGQGFRGKTGKLGIGHCTKGFTCHLEGCPPTEKQMYAFLKEYILNKK</sequence>